<evidence type="ECO:0000313" key="2">
    <source>
        <dbReference type="EMBL" id="MCT7968020.1"/>
    </source>
</evidence>
<dbReference type="InterPro" id="IPR032710">
    <property type="entry name" value="NTF2-like_dom_sf"/>
</dbReference>
<dbReference type="RefSeq" id="WP_368007567.1">
    <property type="nucleotide sequence ID" value="NZ_JAMXFF010000026.1"/>
</dbReference>
<name>A0ABT2MTG6_9CYAN</name>
<keyword evidence="3" id="KW-1185">Reference proteome</keyword>
<sequence>MTNNSIPEWMLQLFSNVDSKNTDGFVQFFTPDGYFRFGNNPPATGQAEVFQAVTAFFEMIDGIQHDFLQAYKAGDTEILEGYVTYTKRGAQVLDPIPFCCVFEMRGEKIFGYRIYVDAAPLFSA</sequence>
<evidence type="ECO:0000259" key="1">
    <source>
        <dbReference type="Pfam" id="PF12680"/>
    </source>
</evidence>
<gene>
    <name evidence="2" type="ORF">NG799_17045</name>
</gene>
<dbReference type="SUPFAM" id="SSF54427">
    <property type="entry name" value="NTF2-like"/>
    <property type="match status" value="1"/>
</dbReference>
<protein>
    <submittedName>
        <fullName evidence="2">Nuclear transport factor 2 family protein</fullName>
    </submittedName>
</protein>
<comment type="caution">
    <text evidence="2">The sequence shown here is derived from an EMBL/GenBank/DDBJ whole genome shotgun (WGS) entry which is preliminary data.</text>
</comment>
<evidence type="ECO:0000313" key="3">
    <source>
        <dbReference type="Proteomes" id="UP001525890"/>
    </source>
</evidence>
<dbReference type="EMBL" id="JAMXFF010000026">
    <property type="protein sequence ID" value="MCT7968020.1"/>
    <property type="molecule type" value="Genomic_DNA"/>
</dbReference>
<feature type="domain" description="SnoaL-like" evidence="1">
    <location>
        <begin position="13"/>
        <end position="110"/>
    </location>
</feature>
<dbReference type="InterPro" id="IPR037401">
    <property type="entry name" value="SnoaL-like"/>
</dbReference>
<accession>A0ABT2MTG6</accession>
<organism evidence="2 3">
    <name type="scientific">Laspinema palackyanum D2a</name>
    <dbReference type="NCBI Taxonomy" id="2953684"/>
    <lineage>
        <taxon>Bacteria</taxon>
        <taxon>Bacillati</taxon>
        <taxon>Cyanobacteriota</taxon>
        <taxon>Cyanophyceae</taxon>
        <taxon>Oscillatoriophycideae</taxon>
        <taxon>Oscillatoriales</taxon>
        <taxon>Laspinemataceae</taxon>
        <taxon>Laspinema</taxon>
        <taxon>Laspinema palackyanum</taxon>
    </lineage>
</organism>
<proteinExistence type="predicted"/>
<dbReference type="Gene3D" id="3.10.450.50">
    <property type="match status" value="1"/>
</dbReference>
<reference evidence="2 3" key="1">
    <citation type="journal article" date="2022" name="Front. Microbiol.">
        <title>High genomic differentiation and limited gene flow indicate recent cryptic speciation within the genus Laspinema (cyanobacteria).</title>
        <authorList>
            <person name="Stanojkovic A."/>
            <person name="Skoupy S."/>
            <person name="Skaloud P."/>
            <person name="Dvorak P."/>
        </authorList>
    </citation>
    <scope>NUCLEOTIDE SEQUENCE [LARGE SCALE GENOMIC DNA]</scope>
    <source>
        <strain evidence="2 3">D2a</strain>
    </source>
</reference>
<dbReference type="Pfam" id="PF12680">
    <property type="entry name" value="SnoaL_2"/>
    <property type="match status" value="1"/>
</dbReference>
<dbReference type="Proteomes" id="UP001525890">
    <property type="component" value="Unassembled WGS sequence"/>
</dbReference>